<evidence type="ECO:0000256" key="2">
    <source>
        <dbReference type="ARBA" id="ARBA00040549"/>
    </source>
</evidence>
<feature type="domain" description="PLD phosphodiesterase" evidence="4">
    <location>
        <begin position="158"/>
        <end position="185"/>
    </location>
</feature>
<dbReference type="Pfam" id="PF13091">
    <property type="entry name" value="PLDc_2"/>
    <property type="match status" value="1"/>
</dbReference>
<gene>
    <name evidence="5" type="ORF">PPL_10948</name>
</gene>
<dbReference type="GeneID" id="31366417"/>
<accession>D3BSI0</accession>
<dbReference type="PANTHER" id="PTHR43856:SF2">
    <property type="entry name" value="PHOSPHOLIPASE D"/>
    <property type="match status" value="1"/>
</dbReference>
<protein>
    <recommendedName>
        <fullName evidence="2">Mitochondrial cardiolipin hydrolase</fullName>
    </recommendedName>
</protein>
<name>D3BSI0_HETP5</name>
<dbReference type="AlphaFoldDB" id="D3BSI0"/>
<dbReference type="EMBL" id="ADBJ01000053">
    <property type="protein sequence ID" value="EFA75638.1"/>
    <property type="molecule type" value="Genomic_DNA"/>
</dbReference>
<dbReference type="OMA" id="MYTYSHQ"/>
<dbReference type="Proteomes" id="UP000001396">
    <property type="component" value="Unassembled WGS sequence"/>
</dbReference>
<proteinExistence type="inferred from homology"/>
<feature type="chain" id="PRO_5003042490" description="Mitochondrial cardiolipin hydrolase" evidence="3">
    <location>
        <begin position="25"/>
        <end position="431"/>
    </location>
</feature>
<dbReference type="InterPro" id="IPR001736">
    <property type="entry name" value="PLipase_D/transphosphatidylase"/>
</dbReference>
<dbReference type="RefSeq" id="XP_020427772.1">
    <property type="nucleotide sequence ID" value="XM_020581709.1"/>
</dbReference>
<evidence type="ECO:0000313" key="5">
    <source>
        <dbReference type="EMBL" id="EFA75638.1"/>
    </source>
</evidence>
<evidence type="ECO:0000256" key="1">
    <source>
        <dbReference type="ARBA" id="ARBA00038012"/>
    </source>
</evidence>
<keyword evidence="6" id="KW-1185">Reference proteome</keyword>
<feature type="signal peptide" evidence="3">
    <location>
        <begin position="1"/>
        <end position="24"/>
    </location>
</feature>
<evidence type="ECO:0000313" key="6">
    <source>
        <dbReference type="Proteomes" id="UP000001396"/>
    </source>
</evidence>
<dbReference type="InterPro" id="IPR051406">
    <property type="entry name" value="PLD_domain"/>
</dbReference>
<dbReference type="PANTHER" id="PTHR43856">
    <property type="entry name" value="CARDIOLIPIN HYDROLASE"/>
    <property type="match status" value="1"/>
</dbReference>
<reference evidence="5 6" key="1">
    <citation type="journal article" date="2011" name="Genome Res.">
        <title>Phylogeny-wide analysis of social amoeba genomes highlights ancient origins for complex intercellular communication.</title>
        <authorList>
            <person name="Heidel A.J."/>
            <person name="Lawal H.M."/>
            <person name="Felder M."/>
            <person name="Schilde C."/>
            <person name="Helps N.R."/>
            <person name="Tunggal B."/>
            <person name="Rivero F."/>
            <person name="John U."/>
            <person name="Schleicher M."/>
            <person name="Eichinger L."/>
            <person name="Platzer M."/>
            <person name="Noegel A.A."/>
            <person name="Schaap P."/>
            <person name="Gloeckner G."/>
        </authorList>
    </citation>
    <scope>NUCLEOTIDE SEQUENCE [LARGE SCALE GENOMIC DNA]</scope>
    <source>
        <strain evidence="6">ATCC 26659 / Pp 5 / PN500</strain>
    </source>
</reference>
<dbReference type="GO" id="GO:0005739">
    <property type="term" value="C:mitochondrion"/>
    <property type="evidence" value="ECO:0007669"/>
    <property type="project" value="TreeGrafter"/>
</dbReference>
<comment type="similarity">
    <text evidence="1">Belongs to the phospholipase D family. MitoPLD/Zucchini subfamily.</text>
</comment>
<organism evidence="5 6">
    <name type="scientific">Heterostelium pallidum (strain ATCC 26659 / Pp 5 / PN500)</name>
    <name type="common">Cellular slime mold</name>
    <name type="synonym">Polysphondylium pallidum</name>
    <dbReference type="NCBI Taxonomy" id="670386"/>
    <lineage>
        <taxon>Eukaryota</taxon>
        <taxon>Amoebozoa</taxon>
        <taxon>Evosea</taxon>
        <taxon>Eumycetozoa</taxon>
        <taxon>Dictyostelia</taxon>
        <taxon>Acytosteliales</taxon>
        <taxon>Acytosteliaceae</taxon>
        <taxon>Heterostelium</taxon>
    </lineage>
</organism>
<dbReference type="InterPro" id="IPR025202">
    <property type="entry name" value="PLD-like_dom"/>
</dbReference>
<dbReference type="SMART" id="SM00155">
    <property type="entry name" value="PLDc"/>
    <property type="match status" value="2"/>
</dbReference>
<evidence type="ECO:0000259" key="4">
    <source>
        <dbReference type="PROSITE" id="PS50035"/>
    </source>
</evidence>
<keyword evidence="3" id="KW-0732">Signal</keyword>
<dbReference type="Pfam" id="PF00614">
    <property type="entry name" value="PLDc"/>
    <property type="match status" value="1"/>
</dbReference>
<feature type="domain" description="PLD phosphodiesterase" evidence="4">
    <location>
        <begin position="350"/>
        <end position="377"/>
    </location>
</feature>
<evidence type="ECO:0000256" key="3">
    <source>
        <dbReference type="SAM" id="SignalP"/>
    </source>
</evidence>
<dbReference type="PROSITE" id="PS50035">
    <property type="entry name" value="PLD"/>
    <property type="match status" value="2"/>
</dbReference>
<dbReference type="InParanoid" id="D3BSI0"/>
<sequence>MVSLRYLSVSFAIIAALSINLVLSQDFQNTTYVASFTSSADIGPLSVTTYFSPDTSIQTETNLVINAVSSIDIAIPSFSSWAYCSSTYNGVYGCTVKDQRTTETFPIFNALLNAIHRGVTVRILTNNYYSQNQTLTTGYIDPISFLAVAGAQVKYFTTLTFLHSKYMSIDGKIVSISSINYSKTSFMKNREAGVIVEGAPPIVDFTTSVFEYDWNMGIAWPTLTYSSSDMKIIKDKSNIDVVIPPATSFPGSFVTTAQTTTGDINALVFTSPDNAWDIVTSDIHNSKTLKVYIYQITNSDWCDLLGNYTGKLTILVSNKIFSYTDYLSALACYKHLNAAGITIRKTNANMYTYSHQKFWILDDDRVYVSTGNWGDTDYPSGSQTFPPYDQDPSQWRKTNRDFTIKMQDSGVTSIYSTLFDEDYERGYDWSP</sequence>
<dbReference type="Gene3D" id="3.30.870.10">
    <property type="entry name" value="Endonuclease Chain A"/>
    <property type="match status" value="2"/>
</dbReference>
<dbReference type="SUPFAM" id="SSF56024">
    <property type="entry name" value="Phospholipase D/nuclease"/>
    <property type="match status" value="2"/>
</dbReference>
<dbReference type="GO" id="GO:0016891">
    <property type="term" value="F:RNA endonuclease activity producing 5'-phosphomonoesters, hydrolytic mechanism"/>
    <property type="evidence" value="ECO:0007669"/>
    <property type="project" value="TreeGrafter"/>
</dbReference>
<comment type="caution">
    <text evidence="5">The sequence shown here is derived from an EMBL/GenBank/DDBJ whole genome shotgun (WGS) entry which is preliminary data.</text>
</comment>